<proteinExistence type="predicted"/>
<dbReference type="InterPro" id="IPR027417">
    <property type="entry name" value="P-loop_NTPase"/>
</dbReference>
<evidence type="ECO:0008006" key="2">
    <source>
        <dbReference type="Google" id="ProtNLM"/>
    </source>
</evidence>
<dbReference type="EMBL" id="BARW01033112">
    <property type="protein sequence ID" value="GAJ06264.1"/>
    <property type="molecule type" value="Genomic_DNA"/>
</dbReference>
<dbReference type="Gene3D" id="3.40.50.300">
    <property type="entry name" value="P-loop containing nucleotide triphosphate hydrolases"/>
    <property type="match status" value="1"/>
</dbReference>
<feature type="non-terminal residue" evidence="1">
    <location>
        <position position="1"/>
    </location>
</feature>
<name>X1TLW4_9ZZZZ</name>
<reference evidence="1" key="1">
    <citation type="journal article" date="2014" name="Front. Microbiol.">
        <title>High frequency of phylogenetically diverse reductive dehalogenase-homologous genes in deep subseafloor sedimentary metagenomes.</title>
        <authorList>
            <person name="Kawai M."/>
            <person name="Futagami T."/>
            <person name="Toyoda A."/>
            <person name="Takaki Y."/>
            <person name="Nishi S."/>
            <person name="Hori S."/>
            <person name="Arai W."/>
            <person name="Tsubouchi T."/>
            <person name="Morono Y."/>
            <person name="Uchiyama I."/>
            <person name="Ito T."/>
            <person name="Fujiyama A."/>
            <person name="Inagaki F."/>
            <person name="Takami H."/>
        </authorList>
    </citation>
    <scope>NUCLEOTIDE SEQUENCE</scope>
    <source>
        <strain evidence="1">Expedition CK06-06</strain>
    </source>
</reference>
<evidence type="ECO:0000313" key="1">
    <source>
        <dbReference type="EMBL" id="GAJ06264.1"/>
    </source>
</evidence>
<organism evidence="1">
    <name type="scientific">marine sediment metagenome</name>
    <dbReference type="NCBI Taxonomy" id="412755"/>
    <lineage>
        <taxon>unclassified sequences</taxon>
        <taxon>metagenomes</taxon>
        <taxon>ecological metagenomes</taxon>
    </lineage>
</organism>
<comment type="caution">
    <text evidence="1">The sequence shown here is derived from an EMBL/GenBank/DDBJ whole genome shotgun (WGS) entry which is preliminary data.</text>
</comment>
<sequence length="238" mass="27096">SLAKQLLAYYFDKNRLVMFSWKCPVCGKPLSHVEEVDHVGVEQAVSDGRRPDVTVSFQSGKTLCGEVIFRNPLEPEKVESYQKVNAILLVWKIDGVVERVPQIEFKPWCVEAYSEIIRAFPGCIAYFDPEQFQPSCDHRLTPQELGLPEKFKDWWPGQWETIAEVSLSPQKVYFLDAPTGVGKTVVGVGVHRLSEKKCIYITRTKQLQSQVDFPGIVKVVMGRENYPCLKHPDDFHPG</sequence>
<protein>
    <recommendedName>
        <fullName evidence="2">Helicase/UvrB N-terminal domain-containing protein</fullName>
    </recommendedName>
</protein>
<dbReference type="AlphaFoldDB" id="X1TLW4"/>
<accession>X1TLW4</accession>
<gene>
    <name evidence="1" type="ORF">S12H4_52227</name>
</gene>
<feature type="non-terminal residue" evidence="1">
    <location>
        <position position="238"/>
    </location>
</feature>
<dbReference type="SUPFAM" id="SSF52540">
    <property type="entry name" value="P-loop containing nucleoside triphosphate hydrolases"/>
    <property type="match status" value="1"/>
</dbReference>